<gene>
    <name evidence="1" type="ORF">HG543_01285</name>
</gene>
<sequence length="349" mass="39237">MILPVRVRDRDLRPHKSAVAPILDARTVLTKSPWDFVSLWLKTNSTKPAQLYWEQARRFASASTEMPVQSAPLLHYYSFMNAAKALLESKGLAFKEHHGVRSHNMRSASAVIDLTNEGVRIEKHGILPALATYLGDTDPRNSYSLQEILFNLSFVHRTYCLTYKTQEDLFYAVTEPAYKFDTNTSEAYLSAYISRDFAHQKYMKALPASFVADPGGNDPRAIRSTATARISQAEITSSADMASLNALHRTLRRDLHYIAGAQTLWYVKAANVPGPARIDRSPITLTLAGMHRLSEICRYRPVELDAFLSGSENWLLTEFVLMSPEQYLDAIAAEITGHQFLLPNVRIAT</sequence>
<dbReference type="EMBL" id="JABBJJ010000004">
    <property type="protein sequence ID" value="NMO13500.1"/>
    <property type="molecule type" value="Genomic_DNA"/>
</dbReference>
<dbReference type="Pfam" id="PF14175">
    <property type="entry name" value="YaaC"/>
    <property type="match status" value="1"/>
</dbReference>
<organism evidence="1 2">
    <name type="scientific">Pyxidicoccus fallax</name>
    <dbReference type="NCBI Taxonomy" id="394095"/>
    <lineage>
        <taxon>Bacteria</taxon>
        <taxon>Pseudomonadati</taxon>
        <taxon>Myxococcota</taxon>
        <taxon>Myxococcia</taxon>
        <taxon>Myxococcales</taxon>
        <taxon>Cystobacterineae</taxon>
        <taxon>Myxococcaceae</taxon>
        <taxon>Pyxidicoccus</taxon>
    </lineage>
</organism>
<dbReference type="RefSeq" id="WP_169342781.1">
    <property type="nucleotide sequence ID" value="NZ_JABBJJ010000004.1"/>
</dbReference>
<evidence type="ECO:0000313" key="1">
    <source>
        <dbReference type="EMBL" id="NMO13500.1"/>
    </source>
</evidence>
<dbReference type="InterPro" id="IPR026988">
    <property type="entry name" value="YaaC-like"/>
</dbReference>
<name>A0A848L3J8_9BACT</name>
<comment type="caution">
    <text evidence="1">The sequence shown here is derived from an EMBL/GenBank/DDBJ whole genome shotgun (WGS) entry which is preliminary data.</text>
</comment>
<dbReference type="AlphaFoldDB" id="A0A848L3J8"/>
<keyword evidence="2" id="KW-1185">Reference proteome</keyword>
<dbReference type="Proteomes" id="UP000518300">
    <property type="component" value="Unassembled WGS sequence"/>
</dbReference>
<reference evidence="1 2" key="1">
    <citation type="submission" date="2020-04" db="EMBL/GenBank/DDBJ databases">
        <title>Draft genome of Pyxidicoccus fallax type strain.</title>
        <authorList>
            <person name="Whitworth D.E."/>
        </authorList>
    </citation>
    <scope>NUCLEOTIDE SEQUENCE [LARGE SCALE GENOMIC DNA]</scope>
    <source>
        <strain evidence="1 2">DSM 14698</strain>
    </source>
</reference>
<evidence type="ECO:0000313" key="2">
    <source>
        <dbReference type="Proteomes" id="UP000518300"/>
    </source>
</evidence>
<accession>A0A848L3J8</accession>
<proteinExistence type="predicted"/>
<protein>
    <submittedName>
        <fullName evidence="1">Uncharacterized protein</fullName>
    </submittedName>
</protein>